<name>C4JVW8_UNCRE</name>
<evidence type="ECO:0000313" key="2">
    <source>
        <dbReference type="EMBL" id="EEP81845.1"/>
    </source>
</evidence>
<dbReference type="InParanoid" id="C4JVW8"/>
<dbReference type="VEuPathDB" id="FungiDB:UREG_06710"/>
<sequence length="228" mass="24517">MTGVSGRGQEGLASELGGAVKERIPNGKLCWMMPYGGTALHQRGILMPGHQPLVLRLSILGDCSEERTQRHLTAAPPAEARTVEGRLSNGRILAGARHEQTEKAKRCAASRSTVTHGKGSPVEDGSMRDAEHASRAVVGLVFGHPRHSRRRVSFTILIIESAQLISPPPRSFSIPALAVRLDQGGEQVRATGQRVNLSGWRHVRILISSTYHPSPLSLGGEKLGSPRS</sequence>
<dbReference type="HOGENOM" id="CLU_1215568_0_0_1"/>
<dbReference type="AlphaFoldDB" id="C4JVW8"/>
<dbReference type="KEGG" id="ure:UREG_06710"/>
<evidence type="ECO:0000256" key="1">
    <source>
        <dbReference type="SAM" id="MobiDB-lite"/>
    </source>
</evidence>
<gene>
    <name evidence="2" type="ORF">UREG_06710</name>
</gene>
<dbReference type="GeneID" id="8444117"/>
<keyword evidence="3" id="KW-1185">Reference proteome</keyword>
<reference evidence="3" key="1">
    <citation type="journal article" date="2009" name="Genome Res.">
        <title>Comparative genomic analyses of the human fungal pathogens Coccidioides and their relatives.</title>
        <authorList>
            <person name="Sharpton T.J."/>
            <person name="Stajich J.E."/>
            <person name="Rounsley S.D."/>
            <person name="Gardner M.J."/>
            <person name="Wortman J.R."/>
            <person name="Jordar V.S."/>
            <person name="Maiti R."/>
            <person name="Kodira C.D."/>
            <person name="Neafsey D.E."/>
            <person name="Zeng Q."/>
            <person name="Hung C.-Y."/>
            <person name="McMahan C."/>
            <person name="Muszewska A."/>
            <person name="Grynberg M."/>
            <person name="Mandel M.A."/>
            <person name="Kellner E.M."/>
            <person name="Barker B.M."/>
            <person name="Galgiani J.N."/>
            <person name="Orbach M.J."/>
            <person name="Kirkland T.N."/>
            <person name="Cole G.T."/>
            <person name="Henn M.R."/>
            <person name="Birren B.W."/>
            <person name="Taylor J.W."/>
        </authorList>
    </citation>
    <scope>NUCLEOTIDE SEQUENCE [LARGE SCALE GENOMIC DNA]</scope>
    <source>
        <strain evidence="3">UAMH 1704</strain>
    </source>
</reference>
<dbReference type="Proteomes" id="UP000002058">
    <property type="component" value="Unassembled WGS sequence"/>
</dbReference>
<accession>C4JVW8</accession>
<dbReference type="RefSeq" id="XP_002583743.1">
    <property type="nucleotide sequence ID" value="XM_002583697.1"/>
</dbReference>
<dbReference type="EMBL" id="CH476618">
    <property type="protein sequence ID" value="EEP81845.1"/>
    <property type="molecule type" value="Genomic_DNA"/>
</dbReference>
<organism evidence="2 3">
    <name type="scientific">Uncinocarpus reesii (strain UAMH 1704)</name>
    <dbReference type="NCBI Taxonomy" id="336963"/>
    <lineage>
        <taxon>Eukaryota</taxon>
        <taxon>Fungi</taxon>
        <taxon>Dikarya</taxon>
        <taxon>Ascomycota</taxon>
        <taxon>Pezizomycotina</taxon>
        <taxon>Eurotiomycetes</taxon>
        <taxon>Eurotiomycetidae</taxon>
        <taxon>Onygenales</taxon>
        <taxon>Onygenaceae</taxon>
        <taxon>Uncinocarpus</taxon>
    </lineage>
</organism>
<feature type="region of interest" description="Disordered" evidence="1">
    <location>
        <begin position="97"/>
        <end position="129"/>
    </location>
</feature>
<proteinExistence type="predicted"/>
<protein>
    <submittedName>
        <fullName evidence="2">Uncharacterized protein</fullName>
    </submittedName>
</protein>
<evidence type="ECO:0000313" key="3">
    <source>
        <dbReference type="Proteomes" id="UP000002058"/>
    </source>
</evidence>